<feature type="transmembrane region" description="Helical" evidence="1">
    <location>
        <begin position="103"/>
        <end position="121"/>
    </location>
</feature>
<dbReference type="Proteomes" id="UP000595897">
    <property type="component" value="Chromosome"/>
</dbReference>
<gene>
    <name evidence="2" type="ORF">bsdtb5_12590</name>
</gene>
<organism evidence="2 3">
    <name type="scientific">Anaeromicropila herbilytica</name>
    <dbReference type="NCBI Taxonomy" id="2785025"/>
    <lineage>
        <taxon>Bacteria</taxon>
        <taxon>Bacillati</taxon>
        <taxon>Bacillota</taxon>
        <taxon>Clostridia</taxon>
        <taxon>Lachnospirales</taxon>
        <taxon>Lachnospiraceae</taxon>
        <taxon>Anaeromicropila</taxon>
    </lineage>
</organism>
<evidence type="ECO:0000256" key="1">
    <source>
        <dbReference type="SAM" id="Phobius"/>
    </source>
</evidence>
<reference evidence="2 3" key="1">
    <citation type="submission" date="2020-11" db="EMBL/GenBank/DDBJ databases">
        <title>Draft genome sequencing of a Lachnospiraceae strain isolated from anoxic soil subjected to BSD treatment.</title>
        <authorList>
            <person name="Uek A."/>
            <person name="Tonouchi A."/>
        </authorList>
    </citation>
    <scope>NUCLEOTIDE SEQUENCE [LARGE SCALE GENOMIC DNA]</scope>
    <source>
        <strain evidence="2 3">TB5</strain>
    </source>
</reference>
<dbReference type="RefSeq" id="WP_271715218.1">
    <property type="nucleotide sequence ID" value="NZ_AP024169.1"/>
</dbReference>
<dbReference type="KEGG" id="ahb:bsdtb5_12590"/>
<dbReference type="AlphaFoldDB" id="A0A7R7EJL9"/>
<evidence type="ECO:0000313" key="3">
    <source>
        <dbReference type="Proteomes" id="UP000595897"/>
    </source>
</evidence>
<protein>
    <submittedName>
        <fullName evidence="2">Uncharacterized protein</fullName>
    </submittedName>
</protein>
<keyword evidence="3" id="KW-1185">Reference proteome</keyword>
<evidence type="ECO:0000313" key="2">
    <source>
        <dbReference type="EMBL" id="BCN29964.1"/>
    </source>
</evidence>
<sequence length="154" mass="18177">MASVFKKLISKELGESCYNKYFFSFQKRMASKNYNTKVFDNEEIFNDIYNRLKDKDILVLTKMLERLSDTMFLAMRITRTFIFALFFYLFACGFIIYEGLLPIITVVSLLVLSGCFIYKTYEFVVNKFCFIDAHIIIVYKAVLDMLIIKASKRM</sequence>
<proteinExistence type="predicted"/>
<dbReference type="EMBL" id="AP024169">
    <property type="protein sequence ID" value="BCN29964.1"/>
    <property type="molecule type" value="Genomic_DNA"/>
</dbReference>
<keyword evidence="1" id="KW-0472">Membrane</keyword>
<name>A0A7R7EJL9_9FIRM</name>
<feature type="transmembrane region" description="Helical" evidence="1">
    <location>
        <begin position="80"/>
        <end position="97"/>
    </location>
</feature>
<keyword evidence="1" id="KW-1133">Transmembrane helix</keyword>
<keyword evidence="1" id="KW-0812">Transmembrane</keyword>
<accession>A0A7R7EJL9</accession>